<evidence type="ECO:0000313" key="3">
    <source>
        <dbReference type="Proteomes" id="UP000799757"/>
    </source>
</evidence>
<proteinExistence type="predicted"/>
<evidence type="ECO:0000313" key="2">
    <source>
        <dbReference type="EMBL" id="KAF2793146.1"/>
    </source>
</evidence>
<feature type="region of interest" description="Disordered" evidence="1">
    <location>
        <begin position="32"/>
        <end position="53"/>
    </location>
</feature>
<reference evidence="2" key="1">
    <citation type="journal article" date="2020" name="Stud. Mycol.">
        <title>101 Dothideomycetes genomes: a test case for predicting lifestyles and emergence of pathogens.</title>
        <authorList>
            <person name="Haridas S."/>
            <person name="Albert R."/>
            <person name="Binder M."/>
            <person name="Bloem J."/>
            <person name="Labutti K."/>
            <person name="Salamov A."/>
            <person name="Andreopoulos B."/>
            <person name="Baker S."/>
            <person name="Barry K."/>
            <person name="Bills G."/>
            <person name="Bluhm B."/>
            <person name="Cannon C."/>
            <person name="Castanera R."/>
            <person name="Culley D."/>
            <person name="Daum C."/>
            <person name="Ezra D."/>
            <person name="Gonzalez J."/>
            <person name="Henrissat B."/>
            <person name="Kuo A."/>
            <person name="Liang C."/>
            <person name="Lipzen A."/>
            <person name="Lutzoni F."/>
            <person name="Magnuson J."/>
            <person name="Mondo S."/>
            <person name="Nolan M."/>
            <person name="Ohm R."/>
            <person name="Pangilinan J."/>
            <person name="Park H.-J."/>
            <person name="Ramirez L."/>
            <person name="Alfaro M."/>
            <person name="Sun H."/>
            <person name="Tritt A."/>
            <person name="Yoshinaga Y."/>
            <person name="Zwiers L.-H."/>
            <person name="Turgeon B."/>
            <person name="Goodwin S."/>
            <person name="Spatafora J."/>
            <person name="Crous P."/>
            <person name="Grigoriev I."/>
        </authorList>
    </citation>
    <scope>NUCLEOTIDE SEQUENCE</scope>
    <source>
        <strain evidence="2">CBS 109.77</strain>
    </source>
</reference>
<keyword evidence="3" id="KW-1185">Reference proteome</keyword>
<name>A0A6A6X9S0_9PLEO</name>
<sequence length="150" mass="15812">MENERECEAASLFQDDGSERDTVLLCSGASRNSASLSSGLHRGDRPGSRHKTPPCARAVTLRPAFQSSCVLLPAQTLAAHCEQPLSPLLCAAACWWRCRESRMCASEGVPRAAGIPVVATPGGAPPAAKGRSEIYIYSPELGTGSRVTCV</sequence>
<protein>
    <submittedName>
        <fullName evidence="2">Uncharacterized protein</fullName>
    </submittedName>
</protein>
<dbReference type="AlphaFoldDB" id="A0A6A6X9S0"/>
<dbReference type="EMBL" id="MU001940">
    <property type="protein sequence ID" value="KAF2793146.1"/>
    <property type="molecule type" value="Genomic_DNA"/>
</dbReference>
<evidence type="ECO:0000256" key="1">
    <source>
        <dbReference type="SAM" id="MobiDB-lite"/>
    </source>
</evidence>
<organism evidence="2 3">
    <name type="scientific">Melanomma pulvis-pyrius CBS 109.77</name>
    <dbReference type="NCBI Taxonomy" id="1314802"/>
    <lineage>
        <taxon>Eukaryota</taxon>
        <taxon>Fungi</taxon>
        <taxon>Dikarya</taxon>
        <taxon>Ascomycota</taxon>
        <taxon>Pezizomycotina</taxon>
        <taxon>Dothideomycetes</taxon>
        <taxon>Pleosporomycetidae</taxon>
        <taxon>Pleosporales</taxon>
        <taxon>Melanommataceae</taxon>
        <taxon>Melanomma</taxon>
    </lineage>
</organism>
<dbReference type="Proteomes" id="UP000799757">
    <property type="component" value="Unassembled WGS sequence"/>
</dbReference>
<gene>
    <name evidence="2" type="ORF">K505DRAFT_45425</name>
</gene>
<accession>A0A6A6X9S0</accession>